<dbReference type="SUPFAM" id="SSF52518">
    <property type="entry name" value="Thiamin diphosphate-binding fold (THDP-binding)"/>
    <property type="match status" value="2"/>
</dbReference>
<dbReference type="AlphaFoldDB" id="A0A1M4UKK1"/>
<dbReference type="Pfam" id="PF02780">
    <property type="entry name" value="Transketolase_C"/>
    <property type="match status" value="1"/>
</dbReference>
<dbReference type="GO" id="GO:0000287">
    <property type="term" value="F:magnesium ion binding"/>
    <property type="evidence" value="ECO:0007669"/>
    <property type="project" value="UniProtKB-UniRule"/>
</dbReference>
<keyword evidence="9 10" id="KW-0414">Isoprene biosynthesis</keyword>
<keyword evidence="8 10" id="KW-0786">Thiamine pyrophosphate</keyword>
<comment type="similarity">
    <text evidence="2 10">Belongs to the transketolase family. DXPS subfamily.</text>
</comment>
<evidence type="ECO:0000256" key="8">
    <source>
        <dbReference type="ARBA" id="ARBA00023052"/>
    </source>
</evidence>
<evidence type="ECO:0000313" key="12">
    <source>
        <dbReference type="EMBL" id="SHE57185.1"/>
    </source>
</evidence>
<comment type="catalytic activity">
    <reaction evidence="10">
        <text>D-glyceraldehyde 3-phosphate + pyruvate + H(+) = 1-deoxy-D-xylulose 5-phosphate + CO2</text>
        <dbReference type="Rhea" id="RHEA:12605"/>
        <dbReference type="ChEBI" id="CHEBI:15361"/>
        <dbReference type="ChEBI" id="CHEBI:15378"/>
        <dbReference type="ChEBI" id="CHEBI:16526"/>
        <dbReference type="ChEBI" id="CHEBI:57792"/>
        <dbReference type="ChEBI" id="CHEBI:59776"/>
        <dbReference type="EC" id="2.2.1.7"/>
    </reaction>
</comment>
<dbReference type="Pfam" id="PF02779">
    <property type="entry name" value="Transket_pyr"/>
    <property type="match status" value="1"/>
</dbReference>
<dbReference type="GO" id="GO:0016114">
    <property type="term" value="P:terpenoid biosynthetic process"/>
    <property type="evidence" value="ECO:0007669"/>
    <property type="project" value="UniProtKB-UniRule"/>
</dbReference>
<dbReference type="CDD" id="cd07033">
    <property type="entry name" value="TPP_PYR_DXS_TK_like"/>
    <property type="match status" value="1"/>
</dbReference>
<gene>
    <name evidence="10" type="primary">dxs</name>
    <name evidence="12" type="ORF">SAMN02745225_01000</name>
</gene>
<dbReference type="InterPro" id="IPR049557">
    <property type="entry name" value="Transketolase_CS"/>
</dbReference>
<evidence type="ECO:0000313" key="13">
    <source>
        <dbReference type="Proteomes" id="UP000184295"/>
    </source>
</evidence>
<evidence type="ECO:0000256" key="1">
    <source>
        <dbReference type="ARBA" id="ARBA00004980"/>
    </source>
</evidence>
<evidence type="ECO:0000256" key="6">
    <source>
        <dbReference type="ARBA" id="ARBA00022842"/>
    </source>
</evidence>
<dbReference type="PANTHER" id="PTHR43322">
    <property type="entry name" value="1-D-DEOXYXYLULOSE 5-PHOSPHATE SYNTHASE-RELATED"/>
    <property type="match status" value="1"/>
</dbReference>
<dbReference type="HAMAP" id="MF_00315">
    <property type="entry name" value="DXP_synth"/>
    <property type="match status" value="1"/>
</dbReference>
<proteinExistence type="inferred from homology"/>
<accession>A0A1M4UKK1</accession>
<name>A0A1M4UKK1_9ACTN</name>
<comment type="pathway">
    <text evidence="1 10">Metabolic intermediate biosynthesis; 1-deoxy-D-xylulose 5-phosphate biosynthesis; 1-deoxy-D-xylulose 5-phosphate from D-glyceraldehyde 3-phosphate and pyruvate: step 1/1.</text>
</comment>
<dbReference type="GO" id="GO:0019288">
    <property type="term" value="P:isopentenyl diphosphate biosynthetic process, methylerythritol 4-phosphate pathway"/>
    <property type="evidence" value="ECO:0007669"/>
    <property type="project" value="TreeGrafter"/>
</dbReference>
<dbReference type="GO" id="GO:0008661">
    <property type="term" value="F:1-deoxy-D-xylulose-5-phosphate synthase activity"/>
    <property type="evidence" value="ECO:0007669"/>
    <property type="project" value="UniProtKB-UniRule"/>
</dbReference>
<organism evidence="12 13">
    <name type="scientific">Ferrithrix thermotolerans DSM 19514</name>
    <dbReference type="NCBI Taxonomy" id="1121881"/>
    <lineage>
        <taxon>Bacteria</taxon>
        <taxon>Bacillati</taxon>
        <taxon>Actinomycetota</taxon>
        <taxon>Acidimicrobiia</taxon>
        <taxon>Acidimicrobiales</taxon>
        <taxon>Acidimicrobiaceae</taxon>
        <taxon>Ferrithrix</taxon>
    </lineage>
</organism>
<dbReference type="GO" id="GO:0009228">
    <property type="term" value="P:thiamine biosynthetic process"/>
    <property type="evidence" value="ECO:0007669"/>
    <property type="project" value="UniProtKB-UniRule"/>
</dbReference>
<dbReference type="OrthoDB" id="9803371at2"/>
<feature type="binding site" evidence="10">
    <location>
        <position position="187"/>
    </location>
    <ligand>
        <name>thiamine diphosphate</name>
        <dbReference type="ChEBI" id="CHEBI:58937"/>
    </ligand>
</feature>
<dbReference type="InterPro" id="IPR005477">
    <property type="entry name" value="Dxylulose-5-P_synthase"/>
</dbReference>
<keyword evidence="7 10" id="KW-0784">Thiamine biosynthesis</keyword>
<dbReference type="SMART" id="SM00861">
    <property type="entry name" value="Transket_pyr"/>
    <property type="match status" value="1"/>
</dbReference>
<feature type="binding site" evidence="10">
    <location>
        <position position="298"/>
    </location>
    <ligand>
        <name>thiamine diphosphate</name>
        <dbReference type="ChEBI" id="CHEBI:58937"/>
    </ligand>
</feature>
<protein>
    <recommendedName>
        <fullName evidence="10">1-deoxy-D-xylulose-5-phosphate synthase</fullName>
        <ecNumber evidence="10">2.2.1.7</ecNumber>
    </recommendedName>
    <alternativeName>
        <fullName evidence="10">1-deoxyxylulose-5-phosphate synthase</fullName>
        <shortName evidence="10">DXP synthase</shortName>
        <shortName evidence="10">DXPS</shortName>
    </alternativeName>
</protein>
<feature type="binding site" evidence="10">
    <location>
        <position position="158"/>
    </location>
    <ligand>
        <name>Mg(2+)</name>
        <dbReference type="ChEBI" id="CHEBI:18420"/>
    </ligand>
</feature>
<comment type="cofactor">
    <cofactor evidence="10">
        <name>Mg(2+)</name>
        <dbReference type="ChEBI" id="CHEBI:18420"/>
    </cofactor>
    <text evidence="10">Binds 1 Mg(2+) ion per subunit.</text>
</comment>
<evidence type="ECO:0000256" key="4">
    <source>
        <dbReference type="ARBA" id="ARBA00022679"/>
    </source>
</evidence>
<evidence type="ECO:0000259" key="11">
    <source>
        <dbReference type="SMART" id="SM00861"/>
    </source>
</evidence>
<dbReference type="GO" id="GO:0005829">
    <property type="term" value="C:cytosol"/>
    <property type="evidence" value="ECO:0007669"/>
    <property type="project" value="TreeGrafter"/>
</dbReference>
<dbReference type="NCBIfam" id="TIGR00204">
    <property type="entry name" value="dxs"/>
    <property type="match status" value="1"/>
</dbReference>
<dbReference type="Gene3D" id="3.40.50.970">
    <property type="match status" value="2"/>
</dbReference>
<evidence type="ECO:0000256" key="10">
    <source>
        <dbReference type="HAMAP-Rule" id="MF_00315"/>
    </source>
</evidence>
<evidence type="ECO:0000256" key="3">
    <source>
        <dbReference type="ARBA" id="ARBA00011738"/>
    </source>
</evidence>
<dbReference type="InterPro" id="IPR033248">
    <property type="entry name" value="Transketolase_C"/>
</dbReference>
<dbReference type="UniPathway" id="UPA00064">
    <property type="reaction ID" value="UER00091"/>
</dbReference>
<comment type="cofactor">
    <cofactor evidence="10">
        <name>thiamine diphosphate</name>
        <dbReference type="ChEBI" id="CHEBI:58937"/>
    </cofactor>
    <text evidence="10">Binds 1 thiamine pyrophosphate per subunit.</text>
</comment>
<feature type="binding site" evidence="10">
    <location>
        <begin position="113"/>
        <end position="115"/>
    </location>
    <ligand>
        <name>thiamine diphosphate</name>
        <dbReference type="ChEBI" id="CHEBI:58937"/>
    </ligand>
</feature>
<dbReference type="GO" id="GO:0030976">
    <property type="term" value="F:thiamine pyrophosphate binding"/>
    <property type="evidence" value="ECO:0007669"/>
    <property type="project" value="UniProtKB-UniRule"/>
</dbReference>
<evidence type="ECO:0000256" key="9">
    <source>
        <dbReference type="ARBA" id="ARBA00023229"/>
    </source>
</evidence>
<evidence type="ECO:0000256" key="2">
    <source>
        <dbReference type="ARBA" id="ARBA00011081"/>
    </source>
</evidence>
<dbReference type="EC" id="2.2.1.7" evidence="10"/>
<dbReference type="CDD" id="cd02007">
    <property type="entry name" value="TPP_DXS"/>
    <property type="match status" value="1"/>
</dbReference>
<dbReference type="InterPro" id="IPR009014">
    <property type="entry name" value="Transketo_C/PFOR_II"/>
</dbReference>
<dbReference type="EMBL" id="FQUL01000011">
    <property type="protein sequence ID" value="SHE57185.1"/>
    <property type="molecule type" value="Genomic_DNA"/>
</dbReference>
<keyword evidence="6 10" id="KW-0460">Magnesium</keyword>
<dbReference type="NCBIfam" id="NF003933">
    <property type="entry name" value="PRK05444.2-2"/>
    <property type="match status" value="1"/>
</dbReference>
<reference evidence="13" key="1">
    <citation type="submission" date="2016-11" db="EMBL/GenBank/DDBJ databases">
        <authorList>
            <person name="Varghese N."/>
            <person name="Submissions S."/>
        </authorList>
    </citation>
    <scope>NUCLEOTIDE SEQUENCE [LARGE SCALE GENOMIC DNA]</scope>
    <source>
        <strain evidence="13">DSM 19514</strain>
    </source>
</reference>
<dbReference type="PANTHER" id="PTHR43322:SF5">
    <property type="entry name" value="1-DEOXY-D-XYLULOSE-5-PHOSPHATE SYNTHASE, CHLOROPLASTIC"/>
    <property type="match status" value="1"/>
</dbReference>
<keyword evidence="13" id="KW-1185">Reference proteome</keyword>
<comment type="function">
    <text evidence="10">Catalyzes the acyloin condensation reaction between C atoms 2 and 3 of pyruvate and glyceraldehyde 3-phosphate to yield 1-deoxy-D-xylulose-5-phosphate (DXP).</text>
</comment>
<keyword evidence="4 10" id="KW-0808">Transferase</keyword>
<evidence type="ECO:0000256" key="7">
    <source>
        <dbReference type="ARBA" id="ARBA00022977"/>
    </source>
</evidence>
<dbReference type="Gene3D" id="3.40.50.920">
    <property type="match status" value="1"/>
</dbReference>
<dbReference type="SUPFAM" id="SSF52922">
    <property type="entry name" value="TK C-terminal domain-like"/>
    <property type="match status" value="1"/>
</dbReference>
<dbReference type="PROSITE" id="PS00801">
    <property type="entry name" value="TRANSKETOLASE_1"/>
    <property type="match status" value="1"/>
</dbReference>
<dbReference type="STRING" id="1121881.SAMN02745225_01000"/>
<dbReference type="InterPro" id="IPR005475">
    <property type="entry name" value="Transketolase-like_Pyr-bd"/>
</dbReference>
<sequence length="645" mass="69759">MWLEKISSPSDIRNLEYQQISELCQELREFLVDTVTTHGGHLGSNLGVVELTVALHRVFESPKDILLFDTGHQAYIHKLLTGRASEFETLRTQDGLSGYPKRAESEHDWIENSHASTALSYAYGLAASMKLGRGPMTGEALRAESKDPNRRVVAVVGDGALTGGMAYEALNNIGHAQSNIIIIWNDNGRSYAPTISRLSQSITKIRLHPSYMQARNRLGKVISEIPAVGGLAATSWSGFTAALREAIEPRVFFEALGVRYTGPVDGHDVAELEYALQGAKEWQGPIVVHVLTQKGRGYAPAEDDEINRLHDLKVRKPSGNCNEEQCGSYTETFSKHLLAVAESRPEVVAITAAMPAPTGLLPFSQSYPDRFFDVGIAEQHAVTGAAGMAMGGLRPVVAIYSTFLSRAFDQVNLDVALHRLPVCFVIDRAGITGDDGPSHHGVLDLVQMLSVPDLCVFAPSSLEELERMIDTALTLPGPSSIRFPKTPGPLQIASGSGEGLRARKLISGSGEIAVVGVGKMVLPAYQAAIDLASKGVSVTLWDPRCIRPLDQDLLEDLSNHRLVLTFEDGFVNGGAGDFIGHSLREVAPEVDVFNYGVPVEFIAQGDPEGILSALKLDKNGIADTIWAAYESALVKHTSEKFPPLL</sequence>
<dbReference type="Pfam" id="PF13292">
    <property type="entry name" value="DXP_synthase_N"/>
    <property type="match status" value="1"/>
</dbReference>
<comment type="subunit">
    <text evidence="3 10">Homodimer.</text>
</comment>
<feature type="binding site" evidence="10">
    <location>
        <position position="72"/>
    </location>
    <ligand>
        <name>thiamine diphosphate</name>
        <dbReference type="ChEBI" id="CHEBI:58937"/>
    </ligand>
</feature>
<feature type="binding site" evidence="10">
    <location>
        <begin position="159"/>
        <end position="160"/>
    </location>
    <ligand>
        <name>thiamine diphosphate</name>
        <dbReference type="ChEBI" id="CHEBI:58937"/>
    </ligand>
</feature>
<keyword evidence="5 10" id="KW-0479">Metal-binding</keyword>
<dbReference type="RefSeq" id="WP_072789473.1">
    <property type="nucleotide sequence ID" value="NZ_FQUL01000011.1"/>
</dbReference>
<feature type="binding site" evidence="10">
    <location>
        <position position="187"/>
    </location>
    <ligand>
        <name>Mg(2+)</name>
        <dbReference type="ChEBI" id="CHEBI:18420"/>
    </ligand>
</feature>
<evidence type="ECO:0000256" key="5">
    <source>
        <dbReference type="ARBA" id="ARBA00022723"/>
    </source>
</evidence>
<dbReference type="Proteomes" id="UP000184295">
    <property type="component" value="Unassembled WGS sequence"/>
</dbReference>
<feature type="binding site" evidence="10">
    <location>
        <position position="378"/>
    </location>
    <ligand>
        <name>thiamine diphosphate</name>
        <dbReference type="ChEBI" id="CHEBI:58937"/>
    </ligand>
</feature>
<feature type="domain" description="Transketolase-like pyrimidine-binding" evidence="11">
    <location>
        <begin position="327"/>
        <end position="491"/>
    </location>
</feature>
<dbReference type="InterPro" id="IPR029061">
    <property type="entry name" value="THDP-binding"/>
</dbReference>